<keyword evidence="3 6" id="KW-0812">Transmembrane</keyword>
<dbReference type="EMBL" id="AWXU01000033">
    <property type="protein sequence ID" value="KFN49544.1"/>
    <property type="molecule type" value="Genomic_DNA"/>
</dbReference>
<feature type="transmembrane region" description="Helical" evidence="6">
    <location>
        <begin position="86"/>
        <end position="113"/>
    </location>
</feature>
<evidence type="ECO:0000256" key="6">
    <source>
        <dbReference type="SAM" id="Phobius"/>
    </source>
</evidence>
<dbReference type="GO" id="GO:0005886">
    <property type="term" value="C:plasma membrane"/>
    <property type="evidence" value="ECO:0007669"/>
    <property type="project" value="UniProtKB-SubCell"/>
</dbReference>
<evidence type="ECO:0000256" key="2">
    <source>
        <dbReference type="ARBA" id="ARBA00022475"/>
    </source>
</evidence>
<accession>A0A091BFG1</accession>
<dbReference type="PANTHER" id="PTHR36115:SF6">
    <property type="entry name" value="PROLINE-RICH ANTIGEN HOMOLOG"/>
    <property type="match status" value="1"/>
</dbReference>
<dbReference type="eggNOG" id="COG1714">
    <property type="taxonomic scope" value="Bacteria"/>
</dbReference>
<comment type="subcellular location">
    <subcellularLocation>
        <location evidence="1">Cell membrane</location>
        <topology evidence="1">Multi-pass membrane protein</topology>
    </subcellularLocation>
</comment>
<dbReference type="InterPro" id="IPR010432">
    <property type="entry name" value="RDD"/>
</dbReference>
<evidence type="ECO:0000256" key="1">
    <source>
        <dbReference type="ARBA" id="ARBA00004651"/>
    </source>
</evidence>
<evidence type="ECO:0000256" key="4">
    <source>
        <dbReference type="ARBA" id="ARBA00022989"/>
    </source>
</evidence>
<sequence>MRPAGFWRRYAAYSIDALAVTVLASPLLLPRLRRGWDELERGMAGLQARMLELFDAAIATDDSLALPDPLAMARDWAGDPQLQAGIAALASTLLVTLLAAAGLLLVAGALWFVGFEASRLQATPGKRLLGLRVTGTDFAKAPAWRIGLRFAAGIPSWLLLHLGHALAGWNRDRRAFHDFVAGTRVVLAEDAPATLPRWAVSWLLLQGAAFFALLAFVMYRYAEAAALVAG</sequence>
<dbReference type="Pfam" id="PF06271">
    <property type="entry name" value="RDD"/>
    <property type="match status" value="1"/>
</dbReference>
<dbReference type="PANTHER" id="PTHR36115">
    <property type="entry name" value="PROLINE-RICH ANTIGEN HOMOLOG-RELATED"/>
    <property type="match status" value="1"/>
</dbReference>
<evidence type="ECO:0000256" key="3">
    <source>
        <dbReference type="ARBA" id="ARBA00022692"/>
    </source>
</evidence>
<evidence type="ECO:0000259" key="7">
    <source>
        <dbReference type="Pfam" id="PF06271"/>
    </source>
</evidence>
<keyword evidence="5 6" id="KW-0472">Membrane</keyword>
<feature type="transmembrane region" description="Helical" evidence="6">
    <location>
        <begin position="199"/>
        <end position="219"/>
    </location>
</feature>
<protein>
    <recommendedName>
        <fullName evidence="7">RDD domain-containing protein</fullName>
    </recommendedName>
</protein>
<keyword evidence="9" id="KW-1185">Reference proteome</keyword>
<keyword evidence="4 6" id="KW-1133">Transmembrane helix</keyword>
<comment type="caution">
    <text evidence="8">The sequence shown here is derived from an EMBL/GenBank/DDBJ whole genome shotgun (WGS) entry which is preliminary data.</text>
</comment>
<evidence type="ECO:0000313" key="8">
    <source>
        <dbReference type="EMBL" id="KFN49544.1"/>
    </source>
</evidence>
<proteinExistence type="predicted"/>
<feature type="domain" description="RDD" evidence="7">
    <location>
        <begin position="3"/>
        <end position="182"/>
    </location>
</feature>
<organism evidence="8 9">
    <name type="scientific">Arenimonas composti TR7-09 = DSM 18010</name>
    <dbReference type="NCBI Taxonomy" id="1121013"/>
    <lineage>
        <taxon>Bacteria</taxon>
        <taxon>Pseudomonadati</taxon>
        <taxon>Pseudomonadota</taxon>
        <taxon>Gammaproteobacteria</taxon>
        <taxon>Lysobacterales</taxon>
        <taxon>Lysobacteraceae</taxon>
        <taxon>Arenimonas</taxon>
    </lineage>
</organism>
<keyword evidence="2" id="KW-1003">Cell membrane</keyword>
<dbReference type="STRING" id="1121013.GCA_000426365_02495"/>
<dbReference type="OrthoDB" id="9793824at2"/>
<dbReference type="InterPro" id="IPR051791">
    <property type="entry name" value="Pra-immunoreactive"/>
</dbReference>
<feature type="transmembrane region" description="Helical" evidence="6">
    <location>
        <begin position="150"/>
        <end position="169"/>
    </location>
</feature>
<reference evidence="8 9" key="1">
    <citation type="submission" date="2013-09" db="EMBL/GenBank/DDBJ databases">
        <title>Genome sequencing of Arenimonas composti.</title>
        <authorList>
            <person name="Chen F."/>
            <person name="Wang G."/>
        </authorList>
    </citation>
    <scope>NUCLEOTIDE SEQUENCE [LARGE SCALE GENOMIC DNA]</scope>
    <source>
        <strain evidence="8 9">TR7-09</strain>
    </source>
</reference>
<gene>
    <name evidence="8" type="ORF">P873_10345</name>
</gene>
<evidence type="ECO:0000256" key="5">
    <source>
        <dbReference type="ARBA" id="ARBA00023136"/>
    </source>
</evidence>
<name>A0A091BFG1_9GAMM</name>
<dbReference type="Proteomes" id="UP000029391">
    <property type="component" value="Unassembled WGS sequence"/>
</dbReference>
<dbReference type="AlphaFoldDB" id="A0A091BFG1"/>
<dbReference type="RefSeq" id="WP_026817420.1">
    <property type="nucleotide sequence ID" value="NZ_AUFF01000009.1"/>
</dbReference>
<evidence type="ECO:0000313" key="9">
    <source>
        <dbReference type="Proteomes" id="UP000029391"/>
    </source>
</evidence>